<evidence type="ECO:0000313" key="2">
    <source>
        <dbReference type="EMBL" id="QDV23656.1"/>
    </source>
</evidence>
<proteinExistence type="predicted"/>
<accession>A0A518G4Y4</accession>
<gene>
    <name evidence="2" type="ORF">Q31a_19610</name>
</gene>
<keyword evidence="3" id="KW-1185">Reference proteome</keyword>
<dbReference type="Proteomes" id="UP000318017">
    <property type="component" value="Chromosome"/>
</dbReference>
<dbReference type="EMBL" id="CP036298">
    <property type="protein sequence ID" value="QDV23656.1"/>
    <property type="molecule type" value="Genomic_DNA"/>
</dbReference>
<protein>
    <submittedName>
        <fullName evidence="2">Uncharacterized protein</fullName>
    </submittedName>
</protein>
<reference evidence="2 3" key="1">
    <citation type="submission" date="2019-02" db="EMBL/GenBank/DDBJ databases">
        <title>Deep-cultivation of Planctomycetes and their phenomic and genomic characterization uncovers novel biology.</title>
        <authorList>
            <person name="Wiegand S."/>
            <person name="Jogler M."/>
            <person name="Boedeker C."/>
            <person name="Pinto D."/>
            <person name="Vollmers J."/>
            <person name="Rivas-Marin E."/>
            <person name="Kohn T."/>
            <person name="Peeters S.H."/>
            <person name="Heuer A."/>
            <person name="Rast P."/>
            <person name="Oberbeckmann S."/>
            <person name="Bunk B."/>
            <person name="Jeske O."/>
            <person name="Meyerdierks A."/>
            <person name="Storesund J.E."/>
            <person name="Kallscheuer N."/>
            <person name="Luecker S."/>
            <person name="Lage O.M."/>
            <person name="Pohl T."/>
            <person name="Merkel B.J."/>
            <person name="Hornburger P."/>
            <person name="Mueller R.-W."/>
            <person name="Bruemmer F."/>
            <person name="Labrenz M."/>
            <person name="Spormann A.M."/>
            <person name="Op den Camp H."/>
            <person name="Overmann J."/>
            <person name="Amann R."/>
            <person name="Jetten M.S.M."/>
            <person name="Mascher T."/>
            <person name="Medema M.H."/>
            <person name="Devos D.P."/>
            <person name="Kaster A.-K."/>
            <person name="Ovreas L."/>
            <person name="Rohde M."/>
            <person name="Galperin M.Y."/>
            <person name="Jogler C."/>
        </authorList>
    </citation>
    <scope>NUCLEOTIDE SEQUENCE [LARGE SCALE GENOMIC DNA]</scope>
    <source>
        <strain evidence="2 3">Q31a</strain>
    </source>
</reference>
<feature type="region of interest" description="Disordered" evidence="1">
    <location>
        <begin position="21"/>
        <end position="40"/>
    </location>
</feature>
<dbReference type="KEGG" id="ahel:Q31a_19610"/>
<name>A0A518G4Y4_9BACT</name>
<organism evidence="2 3">
    <name type="scientific">Aureliella helgolandensis</name>
    <dbReference type="NCBI Taxonomy" id="2527968"/>
    <lineage>
        <taxon>Bacteria</taxon>
        <taxon>Pseudomonadati</taxon>
        <taxon>Planctomycetota</taxon>
        <taxon>Planctomycetia</taxon>
        <taxon>Pirellulales</taxon>
        <taxon>Pirellulaceae</taxon>
        <taxon>Aureliella</taxon>
    </lineage>
</organism>
<dbReference type="AlphaFoldDB" id="A0A518G4Y4"/>
<sequence length="53" mass="5909">MGLKLRGRRVSSEIAADRSMYQGGELDNSRANQHQGGLTGPSFRLSFIETKFH</sequence>
<evidence type="ECO:0000256" key="1">
    <source>
        <dbReference type="SAM" id="MobiDB-lite"/>
    </source>
</evidence>
<evidence type="ECO:0000313" key="3">
    <source>
        <dbReference type="Proteomes" id="UP000318017"/>
    </source>
</evidence>